<dbReference type="EMBL" id="SNSC02000012">
    <property type="protein sequence ID" value="TID19766.1"/>
    <property type="molecule type" value="Genomic_DNA"/>
</dbReference>
<reference evidence="10 11" key="1">
    <citation type="submission" date="2019-04" db="EMBL/GenBank/DDBJ databases">
        <title>High contiguity whole genome sequence and gene annotation resource for two Venturia nashicola isolates.</title>
        <authorList>
            <person name="Prokchorchik M."/>
            <person name="Won K."/>
            <person name="Lee Y."/>
            <person name="Choi E.D."/>
            <person name="Segonzac C."/>
            <person name="Sohn K.H."/>
        </authorList>
    </citation>
    <scope>NUCLEOTIDE SEQUENCE [LARGE SCALE GENOMIC DNA]</scope>
    <source>
        <strain evidence="10 11">PRI2</strain>
    </source>
</reference>
<dbReference type="Gene3D" id="3.90.180.10">
    <property type="entry name" value="Medium-chain alcohol dehydrogenases, catalytic domain"/>
    <property type="match status" value="1"/>
</dbReference>
<dbReference type="PROSITE" id="PS00059">
    <property type="entry name" value="ADH_ZINC"/>
    <property type="match status" value="1"/>
</dbReference>
<evidence type="ECO:0000313" key="11">
    <source>
        <dbReference type="Proteomes" id="UP000298493"/>
    </source>
</evidence>
<evidence type="ECO:0000256" key="2">
    <source>
        <dbReference type="ARBA" id="ARBA00008072"/>
    </source>
</evidence>
<keyword evidence="11" id="KW-1185">Reference proteome</keyword>
<dbReference type="GO" id="GO:0005737">
    <property type="term" value="C:cytoplasm"/>
    <property type="evidence" value="ECO:0007669"/>
    <property type="project" value="TreeGrafter"/>
</dbReference>
<keyword evidence="4 8" id="KW-0479">Metal-binding</keyword>
<evidence type="ECO:0000313" key="10">
    <source>
        <dbReference type="EMBL" id="TID19766.1"/>
    </source>
</evidence>
<evidence type="ECO:0000256" key="1">
    <source>
        <dbReference type="ARBA" id="ARBA00001947"/>
    </source>
</evidence>
<comment type="similarity">
    <text evidence="2 8">Belongs to the zinc-containing alcohol dehydrogenase family.</text>
</comment>
<comment type="cofactor">
    <cofactor evidence="1 8">
        <name>Zn(2+)</name>
        <dbReference type="ChEBI" id="CHEBI:29105"/>
    </cofactor>
</comment>
<keyword evidence="5 8" id="KW-0862">Zinc</keyword>
<keyword evidence="7" id="KW-0520">NAD</keyword>
<dbReference type="GO" id="GO:0008270">
    <property type="term" value="F:zinc ion binding"/>
    <property type="evidence" value="ECO:0007669"/>
    <property type="project" value="InterPro"/>
</dbReference>
<dbReference type="SUPFAM" id="SSF51735">
    <property type="entry name" value="NAD(P)-binding Rossmann-fold domains"/>
    <property type="match status" value="1"/>
</dbReference>
<dbReference type="InterPro" id="IPR020843">
    <property type="entry name" value="ER"/>
</dbReference>
<feature type="domain" description="Enoyl reductase (ER)" evidence="9">
    <location>
        <begin position="59"/>
        <end position="398"/>
    </location>
</feature>
<evidence type="ECO:0000256" key="3">
    <source>
        <dbReference type="ARBA" id="ARBA00013190"/>
    </source>
</evidence>
<dbReference type="STRING" id="86259.A0A4Z1P125"/>
<dbReference type="Pfam" id="PF00107">
    <property type="entry name" value="ADH_zinc_N"/>
    <property type="match status" value="1"/>
</dbReference>
<dbReference type="InterPro" id="IPR013154">
    <property type="entry name" value="ADH-like_N"/>
</dbReference>
<protein>
    <recommendedName>
        <fullName evidence="3">alcohol dehydrogenase</fullName>
        <ecNumber evidence="3">1.1.1.1</ecNumber>
    </recommendedName>
</protein>
<accession>A0A4Z1P125</accession>
<evidence type="ECO:0000256" key="8">
    <source>
        <dbReference type="RuleBase" id="RU361277"/>
    </source>
</evidence>
<dbReference type="PANTHER" id="PTHR42940:SF3">
    <property type="entry name" value="ALCOHOL DEHYDROGENASE 1-RELATED"/>
    <property type="match status" value="1"/>
</dbReference>
<comment type="caution">
    <text evidence="10">The sequence shown here is derived from an EMBL/GenBank/DDBJ whole genome shotgun (WGS) entry which is preliminary data.</text>
</comment>
<dbReference type="SUPFAM" id="SSF50129">
    <property type="entry name" value="GroES-like"/>
    <property type="match status" value="1"/>
</dbReference>
<keyword evidence="6" id="KW-0560">Oxidoreductase</keyword>
<evidence type="ECO:0000256" key="5">
    <source>
        <dbReference type="ARBA" id="ARBA00022833"/>
    </source>
</evidence>
<dbReference type="CDD" id="cd08297">
    <property type="entry name" value="CAD3"/>
    <property type="match status" value="1"/>
</dbReference>
<name>A0A4Z1P125_9PEZI</name>
<evidence type="ECO:0000259" key="9">
    <source>
        <dbReference type="SMART" id="SM00829"/>
    </source>
</evidence>
<dbReference type="InterPro" id="IPR002328">
    <property type="entry name" value="ADH_Zn_CS"/>
</dbReference>
<dbReference type="SMART" id="SM00829">
    <property type="entry name" value="PKS_ER"/>
    <property type="match status" value="1"/>
</dbReference>
<dbReference type="InterPro" id="IPR011032">
    <property type="entry name" value="GroES-like_sf"/>
</dbReference>
<gene>
    <name evidence="10" type="ORF">E6O75_ATG07104</name>
</gene>
<dbReference type="InterPro" id="IPR036291">
    <property type="entry name" value="NAD(P)-bd_dom_sf"/>
</dbReference>
<dbReference type="GO" id="GO:0004022">
    <property type="term" value="F:alcohol dehydrogenase (NAD+) activity"/>
    <property type="evidence" value="ECO:0007669"/>
    <property type="project" value="UniProtKB-EC"/>
</dbReference>
<proteinExistence type="inferred from homology"/>
<dbReference type="AlphaFoldDB" id="A0A4Z1P125"/>
<dbReference type="InterPro" id="IPR013149">
    <property type="entry name" value="ADH-like_C"/>
</dbReference>
<dbReference type="Pfam" id="PF08240">
    <property type="entry name" value="ADH_N"/>
    <property type="match status" value="1"/>
</dbReference>
<evidence type="ECO:0000256" key="4">
    <source>
        <dbReference type="ARBA" id="ARBA00022723"/>
    </source>
</evidence>
<dbReference type="Gene3D" id="3.40.50.720">
    <property type="entry name" value="NAD(P)-binding Rossmann-like Domain"/>
    <property type="match status" value="1"/>
</dbReference>
<organism evidence="10 11">
    <name type="scientific">Venturia nashicola</name>
    <dbReference type="NCBI Taxonomy" id="86259"/>
    <lineage>
        <taxon>Eukaryota</taxon>
        <taxon>Fungi</taxon>
        <taxon>Dikarya</taxon>
        <taxon>Ascomycota</taxon>
        <taxon>Pezizomycotina</taxon>
        <taxon>Dothideomycetes</taxon>
        <taxon>Pleosporomycetidae</taxon>
        <taxon>Venturiales</taxon>
        <taxon>Venturiaceae</taxon>
        <taxon>Venturia</taxon>
    </lineage>
</organism>
<dbReference type="EC" id="1.1.1.1" evidence="3"/>
<dbReference type="Proteomes" id="UP000298493">
    <property type="component" value="Unassembled WGS sequence"/>
</dbReference>
<evidence type="ECO:0000256" key="6">
    <source>
        <dbReference type="ARBA" id="ARBA00023002"/>
    </source>
</evidence>
<evidence type="ECO:0000256" key="7">
    <source>
        <dbReference type="ARBA" id="ARBA00023027"/>
    </source>
</evidence>
<sequence>MDIATSFRHLRPAKRSDPLTPKPFFQEYDIFTRFYRVNNLLNTVPALTIQKAAVKVGKGATSRVEIKDVAMPRIGPGQILVKISYSGLCGSDKMFYRDETPSGVPMMQEASLGISGHEGAGEVVEIADDVEHLWTIGDRVGIKYIASTCRRCEFCTNGLDEVCCPKSQKSGANCPGTFQEHCATDARYATRIPDGVTDEEAGPIMCGGVSMYAALKKSNVEPGQWIVIQGAGGGCGHFGIQYAKAMGMRVIAVDGGAAKRPFCLDHGAEHYIDFNHMKDIPAEVKRITTYGSHGVIVVPPTREAYESAPLLIRPRGTMVCVGLPGDADIRAGPHPAYLARNNLKIVGSMCGSLKETEEALAFTVRGLVKPVLTIGEMKDLDRFMDEMAEGKVAGRIVIKVTA</sequence>
<dbReference type="PANTHER" id="PTHR42940">
    <property type="entry name" value="ALCOHOL DEHYDROGENASE 1-RELATED"/>
    <property type="match status" value="1"/>
</dbReference>
<dbReference type="FunFam" id="3.40.50.720:FF:000039">
    <property type="entry name" value="Alcohol dehydrogenase AdhP"/>
    <property type="match status" value="1"/>
</dbReference>